<feature type="compositionally biased region" description="Basic and acidic residues" evidence="1">
    <location>
        <begin position="1"/>
        <end position="12"/>
    </location>
</feature>
<evidence type="ECO:0000313" key="3">
    <source>
        <dbReference type="Proteomes" id="UP001168821"/>
    </source>
</evidence>
<organism evidence="2 3">
    <name type="scientific">Zophobas morio</name>
    <dbReference type="NCBI Taxonomy" id="2755281"/>
    <lineage>
        <taxon>Eukaryota</taxon>
        <taxon>Metazoa</taxon>
        <taxon>Ecdysozoa</taxon>
        <taxon>Arthropoda</taxon>
        <taxon>Hexapoda</taxon>
        <taxon>Insecta</taxon>
        <taxon>Pterygota</taxon>
        <taxon>Neoptera</taxon>
        <taxon>Endopterygota</taxon>
        <taxon>Coleoptera</taxon>
        <taxon>Polyphaga</taxon>
        <taxon>Cucujiformia</taxon>
        <taxon>Tenebrionidae</taxon>
        <taxon>Zophobas</taxon>
    </lineage>
</organism>
<name>A0AA38HJX3_9CUCU</name>
<reference evidence="2" key="1">
    <citation type="journal article" date="2023" name="G3 (Bethesda)">
        <title>Whole genome assemblies of Zophobas morio and Tenebrio molitor.</title>
        <authorList>
            <person name="Kaur S."/>
            <person name="Stinson S.A."/>
            <person name="diCenzo G.C."/>
        </authorList>
    </citation>
    <scope>NUCLEOTIDE SEQUENCE</scope>
    <source>
        <strain evidence="2">QUZm001</strain>
    </source>
</reference>
<proteinExistence type="predicted"/>
<protein>
    <submittedName>
        <fullName evidence="2">Uncharacterized protein</fullName>
    </submittedName>
</protein>
<gene>
    <name evidence="2" type="ORF">Zmor_004384</name>
</gene>
<dbReference type="Proteomes" id="UP001168821">
    <property type="component" value="Unassembled WGS sequence"/>
</dbReference>
<comment type="caution">
    <text evidence="2">The sequence shown here is derived from an EMBL/GenBank/DDBJ whole genome shotgun (WGS) entry which is preliminary data.</text>
</comment>
<evidence type="ECO:0000313" key="2">
    <source>
        <dbReference type="EMBL" id="KAJ3623635.1"/>
    </source>
</evidence>
<evidence type="ECO:0000256" key="1">
    <source>
        <dbReference type="SAM" id="MobiDB-lite"/>
    </source>
</evidence>
<feature type="region of interest" description="Disordered" evidence="1">
    <location>
        <begin position="1"/>
        <end position="20"/>
    </location>
</feature>
<dbReference type="EMBL" id="JALNTZ010001732">
    <property type="protein sequence ID" value="KAJ3623635.1"/>
    <property type="molecule type" value="Genomic_DNA"/>
</dbReference>
<dbReference type="AlphaFoldDB" id="A0AA38HJX3"/>
<sequence>MATHHNVSDHQPRRIPSPKPKVFRSLKCLQPFWPQGHPSLTSAAATSLPSQPPVFTTPSLQKTISLLPRDLSRRDDEIKTDFLCVYP</sequence>
<accession>A0AA38HJX3</accession>
<keyword evidence="3" id="KW-1185">Reference proteome</keyword>